<protein>
    <submittedName>
        <fullName evidence="2">Uncharacterized protein</fullName>
    </submittedName>
</protein>
<dbReference type="GeneID" id="54585659"/>
<evidence type="ECO:0000313" key="2">
    <source>
        <dbReference type="EMBL" id="KAF2242388.1"/>
    </source>
</evidence>
<keyword evidence="3" id="KW-1185">Reference proteome</keyword>
<feature type="compositionally biased region" description="Polar residues" evidence="1">
    <location>
        <begin position="72"/>
        <end position="86"/>
    </location>
</feature>
<dbReference type="Proteomes" id="UP000800094">
    <property type="component" value="Unassembled WGS sequence"/>
</dbReference>
<gene>
    <name evidence="2" type="ORF">BU26DRAFT_555603</name>
</gene>
<dbReference type="AlphaFoldDB" id="A0A6A6HX92"/>
<dbReference type="RefSeq" id="XP_033677392.1">
    <property type="nucleotide sequence ID" value="XM_033832329.1"/>
</dbReference>
<evidence type="ECO:0000313" key="3">
    <source>
        <dbReference type="Proteomes" id="UP000800094"/>
    </source>
</evidence>
<accession>A0A6A6HX92</accession>
<organism evidence="2 3">
    <name type="scientific">Trematosphaeria pertusa</name>
    <dbReference type="NCBI Taxonomy" id="390896"/>
    <lineage>
        <taxon>Eukaryota</taxon>
        <taxon>Fungi</taxon>
        <taxon>Dikarya</taxon>
        <taxon>Ascomycota</taxon>
        <taxon>Pezizomycotina</taxon>
        <taxon>Dothideomycetes</taxon>
        <taxon>Pleosporomycetidae</taxon>
        <taxon>Pleosporales</taxon>
        <taxon>Massarineae</taxon>
        <taxon>Trematosphaeriaceae</taxon>
        <taxon>Trematosphaeria</taxon>
    </lineage>
</organism>
<proteinExistence type="predicted"/>
<evidence type="ECO:0000256" key="1">
    <source>
        <dbReference type="SAM" id="MobiDB-lite"/>
    </source>
</evidence>
<feature type="region of interest" description="Disordered" evidence="1">
    <location>
        <begin position="1"/>
        <end position="90"/>
    </location>
</feature>
<dbReference type="EMBL" id="ML987208">
    <property type="protein sequence ID" value="KAF2242388.1"/>
    <property type="molecule type" value="Genomic_DNA"/>
</dbReference>
<sequence>MSLSRGRAGPPAEDVDTIDLTLSPSPEPRPQPRPQQQQQRRYPAVQHRVSKHYRTTSTKPRDMASVKKEGASSESATRAAPSQTNRIHPDHLRQIITTSDPAAVRNVLLNLCKLSPALSGAVARGLAPHSAFAQATITTHQAKAGAANIKPDPEPKREVSLTNRTGNPSGSSMLRPHIKHERERSPLPSEDDSDSTLGSDIRLTPSPGRPKKRQSTPYHRAPYVVEASQSPTSSDRAVPARPPLKHIPQGQTTNLNRVLSSAPASWHKPIRVKSEPEYHGQQCERCRQLLFEDETDHCIYHPGRKIMISQDGERIAVFSCCKMRIGEPGCKTGYHIAKPIEGFDTIKRAGPTSRSPFPTSGPLKKPRLL</sequence>
<reference evidence="2" key="1">
    <citation type="journal article" date="2020" name="Stud. Mycol.">
        <title>101 Dothideomycetes genomes: a test case for predicting lifestyles and emergence of pathogens.</title>
        <authorList>
            <person name="Haridas S."/>
            <person name="Albert R."/>
            <person name="Binder M."/>
            <person name="Bloem J."/>
            <person name="Labutti K."/>
            <person name="Salamov A."/>
            <person name="Andreopoulos B."/>
            <person name="Baker S."/>
            <person name="Barry K."/>
            <person name="Bills G."/>
            <person name="Bluhm B."/>
            <person name="Cannon C."/>
            <person name="Castanera R."/>
            <person name="Culley D."/>
            <person name="Daum C."/>
            <person name="Ezra D."/>
            <person name="Gonzalez J."/>
            <person name="Henrissat B."/>
            <person name="Kuo A."/>
            <person name="Liang C."/>
            <person name="Lipzen A."/>
            <person name="Lutzoni F."/>
            <person name="Magnuson J."/>
            <person name="Mondo S."/>
            <person name="Nolan M."/>
            <person name="Ohm R."/>
            <person name="Pangilinan J."/>
            <person name="Park H.-J."/>
            <person name="Ramirez L."/>
            <person name="Alfaro M."/>
            <person name="Sun H."/>
            <person name="Tritt A."/>
            <person name="Yoshinaga Y."/>
            <person name="Zwiers L.-H."/>
            <person name="Turgeon B."/>
            <person name="Goodwin S."/>
            <person name="Spatafora J."/>
            <person name="Crous P."/>
            <person name="Grigoriev I."/>
        </authorList>
    </citation>
    <scope>NUCLEOTIDE SEQUENCE</scope>
    <source>
        <strain evidence="2">CBS 122368</strain>
    </source>
</reference>
<feature type="compositionally biased region" description="Basic and acidic residues" evidence="1">
    <location>
        <begin position="59"/>
        <end position="71"/>
    </location>
</feature>
<feature type="region of interest" description="Disordered" evidence="1">
    <location>
        <begin position="143"/>
        <end position="247"/>
    </location>
</feature>
<feature type="region of interest" description="Disordered" evidence="1">
    <location>
        <begin position="347"/>
        <end position="369"/>
    </location>
</feature>
<feature type="compositionally biased region" description="Polar residues" evidence="1">
    <location>
        <begin position="160"/>
        <end position="172"/>
    </location>
</feature>
<name>A0A6A6HX92_9PLEO</name>
<dbReference type="OrthoDB" id="3798352at2759"/>